<feature type="transmembrane region" description="Helical" evidence="1">
    <location>
        <begin position="136"/>
        <end position="162"/>
    </location>
</feature>
<keyword evidence="1" id="KW-0472">Membrane</keyword>
<comment type="caution">
    <text evidence="2">The sequence shown here is derived from an EMBL/GenBank/DDBJ whole genome shotgun (WGS) entry which is preliminary data.</text>
</comment>
<feature type="transmembrane region" description="Helical" evidence="1">
    <location>
        <begin position="211"/>
        <end position="236"/>
    </location>
</feature>
<sequence>MKGVQLFLHSVKQVFGNLGAAIRISGLLFLVQLIATLLVSRHAMGAIEGAVGGGTLNVILLSLLTLVSSLWIAVAWHRFVLRVEQPGAFLPAFHGGRMLAYLGYSILIGVALAIVVVILAFLVSRFAPVNSMAMSILASLVVFVPAVLLALRLSPLLPAAALGDSLSLGDAWGATNGAMGDLLVLAILAVLGSVLIHLPVLSLINVMPLAMAWTFVTAWIKTMVGASILTTIYGHYVEGRPLA</sequence>
<feature type="transmembrane region" description="Helical" evidence="1">
    <location>
        <begin position="20"/>
        <end position="39"/>
    </location>
</feature>
<evidence type="ECO:0000313" key="2">
    <source>
        <dbReference type="EMBL" id="PQV57163.1"/>
    </source>
</evidence>
<name>A0A2S8S8Q6_9RHOB</name>
<feature type="transmembrane region" description="Helical" evidence="1">
    <location>
        <begin position="99"/>
        <end position="124"/>
    </location>
</feature>
<dbReference type="Proteomes" id="UP000238338">
    <property type="component" value="Unassembled WGS sequence"/>
</dbReference>
<gene>
    <name evidence="2" type="ORF">LX70_02022</name>
</gene>
<feature type="transmembrane region" description="Helical" evidence="1">
    <location>
        <begin position="51"/>
        <end position="79"/>
    </location>
</feature>
<proteinExistence type="predicted"/>
<keyword evidence="3" id="KW-1185">Reference proteome</keyword>
<dbReference type="OrthoDB" id="7704812at2"/>
<keyword evidence="1" id="KW-0812">Transmembrane</keyword>
<feature type="transmembrane region" description="Helical" evidence="1">
    <location>
        <begin position="182"/>
        <end position="204"/>
    </location>
</feature>
<dbReference type="AlphaFoldDB" id="A0A2S8S8Q6"/>
<protein>
    <submittedName>
        <fullName evidence="2">Uncharacterized protein</fullName>
    </submittedName>
</protein>
<organism evidence="2 3">
    <name type="scientific">Albidovulum denitrificans</name>
    <dbReference type="NCBI Taxonomy" id="404881"/>
    <lineage>
        <taxon>Bacteria</taxon>
        <taxon>Pseudomonadati</taxon>
        <taxon>Pseudomonadota</taxon>
        <taxon>Alphaproteobacteria</taxon>
        <taxon>Rhodobacterales</taxon>
        <taxon>Paracoccaceae</taxon>
        <taxon>Albidovulum</taxon>
    </lineage>
</organism>
<keyword evidence="1" id="KW-1133">Transmembrane helix</keyword>
<dbReference type="RefSeq" id="WP_146111578.1">
    <property type="nucleotide sequence ID" value="NZ_PVEP01000003.1"/>
</dbReference>
<reference evidence="2 3" key="1">
    <citation type="submission" date="2018-02" db="EMBL/GenBank/DDBJ databases">
        <title>Genomic Encyclopedia of Archaeal and Bacterial Type Strains, Phase II (KMG-II): from individual species to whole genera.</title>
        <authorList>
            <person name="Goeker M."/>
        </authorList>
    </citation>
    <scope>NUCLEOTIDE SEQUENCE [LARGE SCALE GENOMIC DNA]</scope>
    <source>
        <strain evidence="2 3">DSM 18921</strain>
    </source>
</reference>
<dbReference type="EMBL" id="PVEP01000003">
    <property type="protein sequence ID" value="PQV57163.1"/>
    <property type="molecule type" value="Genomic_DNA"/>
</dbReference>
<evidence type="ECO:0000256" key="1">
    <source>
        <dbReference type="SAM" id="Phobius"/>
    </source>
</evidence>
<evidence type="ECO:0000313" key="3">
    <source>
        <dbReference type="Proteomes" id="UP000238338"/>
    </source>
</evidence>
<accession>A0A2S8S8Q6</accession>